<dbReference type="SMART" id="SM00184">
    <property type="entry name" value="RING"/>
    <property type="match status" value="1"/>
</dbReference>
<dbReference type="GO" id="GO:0005634">
    <property type="term" value="C:nucleus"/>
    <property type="evidence" value="ECO:0007669"/>
    <property type="project" value="UniProtKB-SubCell"/>
</dbReference>
<evidence type="ECO:0000259" key="12">
    <source>
        <dbReference type="PROSITE" id="PS50172"/>
    </source>
</evidence>
<feature type="compositionally biased region" description="Basic and acidic residues" evidence="10">
    <location>
        <begin position="176"/>
        <end position="185"/>
    </location>
</feature>
<dbReference type="InterPro" id="IPR027370">
    <property type="entry name" value="Znf-RING_euk"/>
</dbReference>
<comment type="caution">
    <text evidence="13">The sequence shown here is derived from an EMBL/GenBank/DDBJ whole genome shotgun (WGS) entry which is preliminary data.</text>
</comment>
<feature type="region of interest" description="Disordered" evidence="10">
    <location>
        <begin position="226"/>
        <end position="245"/>
    </location>
</feature>
<evidence type="ECO:0000259" key="11">
    <source>
        <dbReference type="PROSITE" id="PS50089"/>
    </source>
</evidence>
<evidence type="ECO:0000256" key="7">
    <source>
        <dbReference type="ARBA" id="ARBA00023204"/>
    </source>
</evidence>
<evidence type="ECO:0000256" key="9">
    <source>
        <dbReference type="PROSITE-ProRule" id="PRU00175"/>
    </source>
</evidence>
<gene>
    <name evidence="13" type="ORF">ECRASSUSDP1_LOCUS9711</name>
</gene>
<keyword evidence="3" id="KW-0677">Repeat</keyword>
<dbReference type="GO" id="GO:0008270">
    <property type="term" value="F:zinc ion binding"/>
    <property type="evidence" value="ECO:0007669"/>
    <property type="project" value="UniProtKB-KW"/>
</dbReference>
<keyword evidence="6" id="KW-0862">Zinc</keyword>
<protein>
    <recommendedName>
        <fullName evidence="15">RING-type E3 ubiquitin transferase BRCA1</fullName>
    </recommendedName>
</protein>
<keyword evidence="8" id="KW-0539">Nucleus</keyword>
<dbReference type="SUPFAM" id="SSF52113">
    <property type="entry name" value="BRCT domain"/>
    <property type="match status" value="2"/>
</dbReference>
<organism evidence="13 14">
    <name type="scientific">Euplotes crassus</name>
    <dbReference type="NCBI Taxonomy" id="5936"/>
    <lineage>
        <taxon>Eukaryota</taxon>
        <taxon>Sar</taxon>
        <taxon>Alveolata</taxon>
        <taxon>Ciliophora</taxon>
        <taxon>Intramacronucleata</taxon>
        <taxon>Spirotrichea</taxon>
        <taxon>Hypotrichia</taxon>
        <taxon>Euplotida</taxon>
        <taxon>Euplotidae</taxon>
        <taxon>Moneuplotes</taxon>
    </lineage>
</organism>
<dbReference type="PANTHER" id="PTHR13763:SF0">
    <property type="entry name" value="BREAST CANCER TYPE 1 SUSCEPTIBILITY PROTEIN"/>
    <property type="match status" value="1"/>
</dbReference>
<feature type="domain" description="RING-type" evidence="11">
    <location>
        <begin position="40"/>
        <end position="81"/>
    </location>
</feature>
<dbReference type="GO" id="GO:0004842">
    <property type="term" value="F:ubiquitin-protein transferase activity"/>
    <property type="evidence" value="ECO:0007669"/>
    <property type="project" value="TreeGrafter"/>
</dbReference>
<evidence type="ECO:0000256" key="3">
    <source>
        <dbReference type="ARBA" id="ARBA00022737"/>
    </source>
</evidence>
<dbReference type="PROSITE" id="PS00518">
    <property type="entry name" value="ZF_RING_1"/>
    <property type="match status" value="1"/>
</dbReference>
<evidence type="ECO:0000256" key="4">
    <source>
        <dbReference type="ARBA" id="ARBA00022763"/>
    </source>
</evidence>
<dbReference type="Gene3D" id="3.30.40.10">
    <property type="entry name" value="Zinc/RING finger domain, C3HC4 (zinc finger)"/>
    <property type="match status" value="1"/>
</dbReference>
<keyword evidence="14" id="KW-1185">Reference proteome</keyword>
<evidence type="ECO:0000313" key="14">
    <source>
        <dbReference type="Proteomes" id="UP001295684"/>
    </source>
</evidence>
<comment type="subcellular location">
    <subcellularLocation>
        <location evidence="1">Nucleus</location>
    </subcellularLocation>
</comment>
<proteinExistence type="predicted"/>
<dbReference type="PROSITE" id="PS50089">
    <property type="entry name" value="ZF_RING_2"/>
    <property type="match status" value="1"/>
</dbReference>
<evidence type="ECO:0000256" key="1">
    <source>
        <dbReference type="ARBA" id="ARBA00004123"/>
    </source>
</evidence>
<dbReference type="EMBL" id="CAMPGE010009552">
    <property type="protein sequence ID" value="CAI2368419.1"/>
    <property type="molecule type" value="Genomic_DNA"/>
</dbReference>
<evidence type="ECO:0000256" key="5">
    <source>
        <dbReference type="ARBA" id="ARBA00022771"/>
    </source>
</evidence>
<dbReference type="Pfam" id="PF13445">
    <property type="entry name" value="zf-RING_UBOX"/>
    <property type="match status" value="1"/>
</dbReference>
<keyword evidence="5 9" id="KW-0863">Zinc-finger</keyword>
<dbReference type="InterPro" id="IPR036420">
    <property type="entry name" value="BRCT_dom_sf"/>
</dbReference>
<evidence type="ECO:0000256" key="8">
    <source>
        <dbReference type="ARBA" id="ARBA00023242"/>
    </source>
</evidence>
<feature type="region of interest" description="Disordered" evidence="10">
    <location>
        <begin position="161"/>
        <end position="214"/>
    </location>
</feature>
<keyword evidence="7" id="KW-0234">DNA repair</keyword>
<dbReference type="InterPro" id="IPR001357">
    <property type="entry name" value="BRCT_dom"/>
</dbReference>
<evidence type="ECO:0000313" key="13">
    <source>
        <dbReference type="EMBL" id="CAI2368419.1"/>
    </source>
</evidence>
<evidence type="ECO:0000256" key="6">
    <source>
        <dbReference type="ARBA" id="ARBA00022833"/>
    </source>
</evidence>
<keyword evidence="4" id="KW-0227">DNA damage</keyword>
<dbReference type="Gene3D" id="3.40.50.10190">
    <property type="entry name" value="BRCT domain"/>
    <property type="match status" value="1"/>
</dbReference>
<dbReference type="SUPFAM" id="SSF57850">
    <property type="entry name" value="RING/U-box"/>
    <property type="match status" value="1"/>
</dbReference>
<dbReference type="InterPro" id="IPR001841">
    <property type="entry name" value="Znf_RING"/>
</dbReference>
<dbReference type="GO" id="GO:0000724">
    <property type="term" value="P:double-strand break repair via homologous recombination"/>
    <property type="evidence" value="ECO:0007669"/>
    <property type="project" value="TreeGrafter"/>
</dbReference>
<feature type="compositionally biased region" description="Basic residues" evidence="10">
    <location>
        <begin position="226"/>
        <end position="241"/>
    </location>
</feature>
<sequence length="448" mass="51333">MKKKSGFISPSIFKKESPQREASGIAGANLYQQLNTDLRCPICQEIFEDPVVTPCDHVFCNECIKKMILIKKMKSMCPNCRRPLNKRELQTISIFSKACKTIKQLKIENNLCTQYTPVKKFVLRDRQAIKDSLAKRKLRENEEQKVKEEIEETKVLEDSKLQTPISRRRRYQDISTSKEEKKAIPKENNPFDNGQKYLNGKRKIREHSSRSRAQLNTEATIKRFKAKKNKRKKTSIPRSKKGPSICATGLSDDEKDILDIFGLQFGFRITSKVEPSTKEAKLLCKIDGELKITHKVIQALLNGIPLINYDWVTSSLECKSAPLNPDPYIIKNGWNVFPYSDLFQNVHIILDYSLKSDPSLSNLSLKPSLTKMGAILHRTLNSYLKSCPQSPSKSPKKSKKPTSKPVCYLFVSPNFTESQLPKSLQLGQQLVVVNYKWMFHCMLKGDRV</sequence>
<name>A0AAD1UNQ5_EUPCR</name>
<dbReference type="InterPro" id="IPR013083">
    <property type="entry name" value="Znf_RING/FYVE/PHD"/>
</dbReference>
<dbReference type="PANTHER" id="PTHR13763">
    <property type="entry name" value="BREAST CANCER TYPE 1 SUSCEPTIBILITY PROTEIN BRCA1"/>
    <property type="match status" value="1"/>
</dbReference>
<reference evidence="13" key="1">
    <citation type="submission" date="2023-07" db="EMBL/GenBank/DDBJ databases">
        <authorList>
            <consortium name="AG Swart"/>
            <person name="Singh M."/>
            <person name="Singh A."/>
            <person name="Seah K."/>
            <person name="Emmerich C."/>
        </authorList>
    </citation>
    <scope>NUCLEOTIDE SEQUENCE</scope>
    <source>
        <strain evidence="13">DP1</strain>
    </source>
</reference>
<dbReference type="InterPro" id="IPR017907">
    <property type="entry name" value="Znf_RING_CS"/>
</dbReference>
<keyword evidence="2" id="KW-0479">Metal-binding</keyword>
<dbReference type="InterPro" id="IPR031099">
    <property type="entry name" value="BRCA1-associated"/>
</dbReference>
<dbReference type="GO" id="GO:0045944">
    <property type="term" value="P:positive regulation of transcription by RNA polymerase II"/>
    <property type="evidence" value="ECO:0007669"/>
    <property type="project" value="TreeGrafter"/>
</dbReference>
<dbReference type="AlphaFoldDB" id="A0AAD1UNQ5"/>
<evidence type="ECO:0008006" key="15">
    <source>
        <dbReference type="Google" id="ProtNLM"/>
    </source>
</evidence>
<evidence type="ECO:0000256" key="10">
    <source>
        <dbReference type="SAM" id="MobiDB-lite"/>
    </source>
</evidence>
<feature type="domain" description="BRCT" evidence="12">
    <location>
        <begin position="338"/>
        <end position="448"/>
    </location>
</feature>
<accession>A0AAD1UNQ5</accession>
<evidence type="ECO:0000256" key="2">
    <source>
        <dbReference type="ARBA" id="ARBA00022723"/>
    </source>
</evidence>
<dbReference type="PROSITE" id="PS50172">
    <property type="entry name" value="BRCT"/>
    <property type="match status" value="1"/>
</dbReference>
<dbReference type="Proteomes" id="UP001295684">
    <property type="component" value="Unassembled WGS sequence"/>
</dbReference>